<comment type="caution">
    <text evidence="14">The sequence shown here is derived from an EMBL/GenBank/DDBJ whole genome shotgun (WGS) entry which is preliminary data.</text>
</comment>
<feature type="transmembrane region" description="Helical" evidence="12">
    <location>
        <begin position="12"/>
        <end position="29"/>
    </location>
</feature>
<reference evidence="14 15" key="1">
    <citation type="journal article" date="2015" name="Genome Announc.">
        <title>Expanding the biotechnology potential of lactobacilli through comparative genomics of 213 strains and associated genera.</title>
        <authorList>
            <person name="Sun Z."/>
            <person name="Harris H.M."/>
            <person name="McCann A."/>
            <person name="Guo C."/>
            <person name="Argimon S."/>
            <person name="Zhang W."/>
            <person name="Yang X."/>
            <person name="Jeffery I.B."/>
            <person name="Cooney J.C."/>
            <person name="Kagawa T.F."/>
            <person name="Liu W."/>
            <person name="Song Y."/>
            <person name="Salvetti E."/>
            <person name="Wrobel A."/>
            <person name="Rasinkangas P."/>
            <person name="Parkhill J."/>
            <person name="Rea M.C."/>
            <person name="O'Sullivan O."/>
            <person name="Ritari J."/>
            <person name="Douillard F.P."/>
            <person name="Paul Ross R."/>
            <person name="Yang R."/>
            <person name="Briner A.E."/>
            <person name="Felis G.E."/>
            <person name="de Vos W.M."/>
            <person name="Barrangou R."/>
            <person name="Klaenhammer T.R."/>
            <person name="Caufield P.W."/>
            <person name="Cui Y."/>
            <person name="Zhang H."/>
            <person name="O'Toole P.W."/>
        </authorList>
    </citation>
    <scope>NUCLEOTIDE SEQUENCE [LARGE SCALE GENOMIC DNA]</scope>
    <source>
        <strain evidence="14 15">DSM 16634</strain>
    </source>
</reference>
<evidence type="ECO:0000256" key="11">
    <source>
        <dbReference type="SAM" id="MobiDB-lite"/>
    </source>
</evidence>
<evidence type="ECO:0000256" key="10">
    <source>
        <dbReference type="PIRSR" id="PIRSR005091-3"/>
    </source>
</evidence>
<evidence type="ECO:0000256" key="1">
    <source>
        <dbReference type="ARBA" id="ARBA00004651"/>
    </source>
</evidence>
<evidence type="ECO:0000256" key="5">
    <source>
        <dbReference type="ARBA" id="ARBA00022692"/>
    </source>
</evidence>
<dbReference type="EMBL" id="AZFT01000043">
    <property type="protein sequence ID" value="KRL85077.1"/>
    <property type="molecule type" value="Genomic_DNA"/>
</dbReference>
<feature type="region of interest" description="Disordered" evidence="11">
    <location>
        <begin position="659"/>
        <end position="696"/>
    </location>
</feature>
<dbReference type="Pfam" id="PF00884">
    <property type="entry name" value="Sulfatase"/>
    <property type="match status" value="1"/>
</dbReference>
<evidence type="ECO:0000256" key="8">
    <source>
        <dbReference type="PIRSR" id="PIRSR005091-1"/>
    </source>
</evidence>
<evidence type="ECO:0000259" key="13">
    <source>
        <dbReference type="Pfam" id="PF00884"/>
    </source>
</evidence>
<dbReference type="PATRIC" id="fig|1423724.4.peg.128"/>
<feature type="transmembrane region" description="Helical" evidence="12">
    <location>
        <begin position="76"/>
        <end position="96"/>
    </location>
</feature>
<proteinExistence type="inferred from homology"/>
<evidence type="ECO:0000256" key="9">
    <source>
        <dbReference type="PIRSR" id="PIRSR005091-2"/>
    </source>
</evidence>
<protein>
    <submittedName>
        <fullName evidence="14">Sulfatase family protein</fullName>
    </submittedName>
</protein>
<organism evidence="14 15">
    <name type="scientific">Ligilactobacillus apodemi DSM 16634 = JCM 16172</name>
    <dbReference type="NCBI Taxonomy" id="1423724"/>
    <lineage>
        <taxon>Bacteria</taxon>
        <taxon>Bacillati</taxon>
        <taxon>Bacillota</taxon>
        <taxon>Bacilli</taxon>
        <taxon>Lactobacillales</taxon>
        <taxon>Lactobacillaceae</taxon>
        <taxon>Ligilactobacillus</taxon>
    </lineage>
</organism>
<gene>
    <name evidence="14" type="ORF">FC32_GL000120</name>
</gene>
<feature type="transmembrane region" description="Helical" evidence="12">
    <location>
        <begin position="131"/>
        <end position="149"/>
    </location>
</feature>
<feature type="domain" description="Sulfatase N-terminal" evidence="13">
    <location>
        <begin position="253"/>
        <end position="545"/>
    </location>
</feature>
<dbReference type="AlphaFoldDB" id="A0A0R1U2G5"/>
<dbReference type="Proteomes" id="UP000051324">
    <property type="component" value="Unassembled WGS sequence"/>
</dbReference>
<dbReference type="Gene3D" id="3.40.720.10">
    <property type="entry name" value="Alkaline Phosphatase, subunit A"/>
    <property type="match status" value="1"/>
</dbReference>
<dbReference type="STRING" id="1423724.FC32_GL000120"/>
<dbReference type="InterPro" id="IPR000917">
    <property type="entry name" value="Sulfatase_N"/>
</dbReference>
<dbReference type="RefSeq" id="WP_025087568.1">
    <property type="nucleotide sequence ID" value="NZ_AZFT01000043.1"/>
</dbReference>
<dbReference type="SUPFAM" id="SSF53649">
    <property type="entry name" value="Alkaline phosphatase-like"/>
    <property type="match status" value="1"/>
</dbReference>
<keyword evidence="15" id="KW-1185">Reference proteome</keyword>
<feature type="binding site" evidence="10">
    <location>
        <position position="480"/>
    </location>
    <ligand>
        <name>Mn(2+)</name>
        <dbReference type="ChEBI" id="CHEBI:29035"/>
    </ligand>
</feature>
<dbReference type="PANTHER" id="PTHR47371:SF3">
    <property type="entry name" value="PHOSPHOGLYCEROL TRANSFERASE I"/>
    <property type="match status" value="1"/>
</dbReference>
<evidence type="ECO:0000256" key="4">
    <source>
        <dbReference type="ARBA" id="ARBA00022475"/>
    </source>
</evidence>
<evidence type="ECO:0000256" key="2">
    <source>
        <dbReference type="ARBA" id="ARBA00004936"/>
    </source>
</evidence>
<dbReference type="CDD" id="cd16015">
    <property type="entry name" value="LTA_synthase"/>
    <property type="match status" value="1"/>
</dbReference>
<feature type="binding site" evidence="9">
    <location>
        <position position="421"/>
    </location>
    <ligand>
        <name>substrate</name>
    </ligand>
</feature>
<evidence type="ECO:0000256" key="7">
    <source>
        <dbReference type="ARBA" id="ARBA00023136"/>
    </source>
</evidence>
<feature type="active site" evidence="8">
    <location>
        <position position="305"/>
    </location>
</feature>
<feature type="binding site" evidence="10">
    <location>
        <position position="261"/>
    </location>
    <ligand>
        <name>Mn(2+)</name>
        <dbReference type="ChEBI" id="CHEBI:29035"/>
    </ligand>
</feature>
<keyword evidence="5 12" id="KW-0812">Transmembrane</keyword>
<keyword evidence="4" id="KW-1003">Cell membrane</keyword>
<dbReference type="InterPro" id="IPR017850">
    <property type="entry name" value="Alkaline_phosphatase_core_sf"/>
</dbReference>
<keyword evidence="9" id="KW-0479">Metal-binding</keyword>
<sequence length="696" mass="78456">MRSVLNKVRSGLNTRMGFFIVTVVLFWIKTYSVYVTKFSLGVSGSAQEFLLVLNPLPAALLLLGIGLYFKGKKSYWIMMIIDLIASLWLFANILYYREFSDFLSLGIIKSSGSVSNNLGLSIGEILKLSDLWVFADIIVLTLLLIFKVIKVDKKPVKFRYPIAVTVLSCVLFAINLSLAEKDRSQLLTRTFDNNYIVKYLGIDFFAAYNAYQTYKESATRASASSSDLKEVLAYLKKNRSAANPEYYGKAKGKNVFVFHLESFQQFMINYKVNGEEVTPNINKFYSDQNTISFDNFYHQVGQGKTSDAETMLENSLFGLPSGSVMTSYGTNNTFQAMPAILDQNGYTTAAFHGDVGSFWNRDNTYKSWGYQYFFSEDYYKTKSNYSVGYGLKDKIFLQQSIQYIEQLPQPFYAKIITVTNHYPYELDKQNQTIAKTTTGDSTVDGYVQTARYLDEAFGEFISYLKKVGLYDNSMIVVYGDHYGISNNHKKAIAQLLGKDSVNSYDLAQFQKVPFMIHLSGIQGGVNHTYGGEIDVMPTLLDLLGIKNTDTIQLGNDLLSTDRNQTVAFRNGDFVSPTFTKIGSTIYNSEGEVVTNKLTAEQKKQVKEQTEFVTEQLSISDKIVTGDLLRFYTPSNFTKVDKTKYSYKYEDAMKQLKEAQKKNPTSVLMQNGGKSTVSQYKTDAPELKSSSSSSSSK</sequence>
<dbReference type="InterPro" id="IPR050448">
    <property type="entry name" value="OpgB/LTA_synthase_biosynth"/>
</dbReference>
<dbReference type="GO" id="GO:0046872">
    <property type="term" value="F:metal ion binding"/>
    <property type="evidence" value="ECO:0007669"/>
    <property type="project" value="UniProtKB-KW"/>
</dbReference>
<feature type="binding site" evidence="10">
    <location>
        <position position="305"/>
    </location>
    <ligand>
        <name>Mn(2+)</name>
        <dbReference type="ChEBI" id="CHEBI:29035"/>
    </ligand>
</feature>
<name>A0A0R1U2G5_9LACO</name>
<feature type="compositionally biased region" description="Polar residues" evidence="11">
    <location>
        <begin position="661"/>
        <end position="680"/>
    </location>
</feature>
<accession>A0A0R1U2G5</accession>
<evidence type="ECO:0000313" key="15">
    <source>
        <dbReference type="Proteomes" id="UP000051324"/>
    </source>
</evidence>
<dbReference type="PIRSF" id="PIRSF005091">
    <property type="entry name" value="Mmb_sulf_HI1246"/>
    <property type="match status" value="1"/>
</dbReference>
<evidence type="ECO:0000256" key="3">
    <source>
        <dbReference type="ARBA" id="ARBA00009983"/>
    </source>
</evidence>
<dbReference type="OrthoDB" id="5901192at2"/>
<evidence type="ECO:0000256" key="6">
    <source>
        <dbReference type="ARBA" id="ARBA00022989"/>
    </source>
</evidence>
<keyword evidence="7 12" id="KW-0472">Membrane</keyword>
<dbReference type="InterPro" id="IPR012160">
    <property type="entry name" value="LtaS-like"/>
</dbReference>
<keyword evidence="6 12" id="KW-1133">Transmembrane helix</keyword>
<feature type="transmembrane region" description="Helical" evidence="12">
    <location>
        <begin position="49"/>
        <end position="69"/>
    </location>
</feature>
<feature type="binding site" evidence="10">
    <location>
        <position position="481"/>
    </location>
    <ligand>
        <name>Mn(2+)</name>
        <dbReference type="ChEBI" id="CHEBI:29035"/>
    </ligand>
</feature>
<comment type="pathway">
    <text evidence="2">Cell wall biogenesis; lipoteichoic acid biosynthesis.</text>
</comment>
<comment type="subcellular location">
    <subcellularLocation>
        <location evidence="1">Cell membrane</location>
        <topology evidence="1">Multi-pass membrane protein</topology>
    </subcellularLocation>
</comment>
<dbReference type="eggNOG" id="COG1368">
    <property type="taxonomic scope" value="Bacteria"/>
</dbReference>
<dbReference type="Gene3D" id="3.30.1120.170">
    <property type="match status" value="1"/>
</dbReference>
<comment type="similarity">
    <text evidence="3">Belongs to the LTA synthase family.</text>
</comment>
<keyword evidence="9" id="KW-0464">Manganese</keyword>
<evidence type="ECO:0000313" key="14">
    <source>
        <dbReference type="EMBL" id="KRL85077.1"/>
    </source>
</evidence>
<evidence type="ECO:0000256" key="12">
    <source>
        <dbReference type="SAM" id="Phobius"/>
    </source>
</evidence>
<feature type="transmembrane region" description="Helical" evidence="12">
    <location>
        <begin position="161"/>
        <end position="179"/>
    </location>
</feature>
<dbReference type="PANTHER" id="PTHR47371">
    <property type="entry name" value="LIPOTEICHOIC ACID SYNTHASE"/>
    <property type="match status" value="1"/>
</dbReference>
<dbReference type="GO" id="GO:0005886">
    <property type="term" value="C:plasma membrane"/>
    <property type="evidence" value="ECO:0007669"/>
    <property type="project" value="UniProtKB-SubCell"/>
</dbReference>